<accession>A0A8S1QNY5</accession>
<dbReference type="PANTHER" id="PTHR45689">
    <property type="entry name" value="I[[H]] CHANNEL, ISOFORM E"/>
    <property type="match status" value="1"/>
</dbReference>
<keyword evidence="4" id="KW-1185">Reference proteome</keyword>
<comment type="caution">
    <text evidence="3">The sequence shown here is derived from an EMBL/GenBank/DDBJ whole genome shotgun (WGS) entry which is preliminary data.</text>
</comment>
<dbReference type="OrthoDB" id="421226at2759"/>
<dbReference type="PROSITE" id="PS50042">
    <property type="entry name" value="CNMP_BINDING_3"/>
    <property type="match status" value="1"/>
</dbReference>
<gene>
    <name evidence="3" type="ORF">PSON_ATCC_30995.1.T1120121</name>
</gene>
<feature type="transmembrane region" description="Helical" evidence="1">
    <location>
        <begin position="158"/>
        <end position="176"/>
    </location>
</feature>
<dbReference type="GO" id="GO:0005249">
    <property type="term" value="F:voltage-gated potassium channel activity"/>
    <property type="evidence" value="ECO:0007669"/>
    <property type="project" value="TreeGrafter"/>
</dbReference>
<dbReference type="GO" id="GO:0003254">
    <property type="term" value="P:regulation of membrane depolarization"/>
    <property type="evidence" value="ECO:0007669"/>
    <property type="project" value="TreeGrafter"/>
</dbReference>
<dbReference type="PANTHER" id="PTHR45689:SF5">
    <property type="entry name" value="I[[H]] CHANNEL, ISOFORM E"/>
    <property type="match status" value="1"/>
</dbReference>
<dbReference type="Pfam" id="PF07885">
    <property type="entry name" value="Ion_trans_2"/>
    <property type="match status" value="1"/>
</dbReference>
<keyword evidence="1" id="KW-1133">Transmembrane helix</keyword>
<dbReference type="EMBL" id="CAJJDN010000112">
    <property type="protein sequence ID" value="CAD8116941.1"/>
    <property type="molecule type" value="Genomic_DNA"/>
</dbReference>
<protein>
    <recommendedName>
        <fullName evidence="2">Cyclic nucleotide-binding domain-containing protein</fullName>
    </recommendedName>
</protein>
<dbReference type="Proteomes" id="UP000692954">
    <property type="component" value="Unassembled WGS sequence"/>
</dbReference>
<dbReference type="CDD" id="cd00038">
    <property type="entry name" value="CAP_ED"/>
    <property type="match status" value="1"/>
</dbReference>
<evidence type="ECO:0000259" key="2">
    <source>
        <dbReference type="PROSITE" id="PS50042"/>
    </source>
</evidence>
<feature type="transmembrane region" description="Helical" evidence="1">
    <location>
        <begin position="196"/>
        <end position="216"/>
    </location>
</feature>
<organism evidence="3 4">
    <name type="scientific">Paramecium sonneborni</name>
    <dbReference type="NCBI Taxonomy" id="65129"/>
    <lineage>
        <taxon>Eukaryota</taxon>
        <taxon>Sar</taxon>
        <taxon>Alveolata</taxon>
        <taxon>Ciliophora</taxon>
        <taxon>Intramacronucleata</taxon>
        <taxon>Oligohymenophorea</taxon>
        <taxon>Peniculida</taxon>
        <taxon>Parameciidae</taxon>
        <taxon>Paramecium</taxon>
    </lineage>
</organism>
<evidence type="ECO:0000256" key="1">
    <source>
        <dbReference type="SAM" id="Phobius"/>
    </source>
</evidence>
<proteinExistence type="predicted"/>
<dbReference type="AlphaFoldDB" id="A0A8S1QNY5"/>
<keyword evidence="1" id="KW-0812">Transmembrane</keyword>
<dbReference type="InterPro" id="IPR013099">
    <property type="entry name" value="K_chnl_dom"/>
</dbReference>
<keyword evidence="1" id="KW-0472">Membrane</keyword>
<feature type="transmembrane region" description="Helical" evidence="1">
    <location>
        <begin position="306"/>
        <end position="327"/>
    </location>
</feature>
<dbReference type="GO" id="GO:0098855">
    <property type="term" value="C:HCN channel complex"/>
    <property type="evidence" value="ECO:0007669"/>
    <property type="project" value="TreeGrafter"/>
</dbReference>
<feature type="domain" description="Cyclic nucleotide-binding" evidence="2">
    <location>
        <begin position="514"/>
        <end position="589"/>
    </location>
</feature>
<evidence type="ECO:0000313" key="4">
    <source>
        <dbReference type="Proteomes" id="UP000692954"/>
    </source>
</evidence>
<dbReference type="InterPro" id="IPR000595">
    <property type="entry name" value="cNMP-bd_dom"/>
</dbReference>
<dbReference type="InterPro" id="IPR051413">
    <property type="entry name" value="K/Na_HCN_channel"/>
</dbReference>
<reference evidence="3" key="1">
    <citation type="submission" date="2021-01" db="EMBL/GenBank/DDBJ databases">
        <authorList>
            <consortium name="Genoscope - CEA"/>
            <person name="William W."/>
        </authorList>
    </citation>
    <scope>NUCLEOTIDE SEQUENCE</scope>
</reference>
<dbReference type="GO" id="GO:0035725">
    <property type="term" value="P:sodium ion transmembrane transport"/>
    <property type="evidence" value="ECO:0007669"/>
    <property type="project" value="TreeGrafter"/>
</dbReference>
<sequence>MSFHSNYQSIQVNKDRIDTQRELDRQFTKGIIKKNSMASRTKSIGQRILNFVSKQISVDYQERLVLKSMQAQNVNAKKFIEILLNRKHNLKNLNHKHLTIINDSSLGSIDKISTQSTFKIFIDRLLKKRLLSIFKPFIECLTHYIMAIPIVYPENRRIIIWDVIAIISKLYFLYLIPLELAWTDQSLLFNRYYTSTIIMLIILFIDFLIGLNTAYYNAGSLITDRAQIFKHQIIKSYGFEWISTLLLATLFITFKSIEITTINVTQNPSYLVLLTVLSHQISVHYKASEYEQALNLSKKVSSCIELLKFLLLLFYVIHLFSCLWFWVGNYSREKNDQNWLDSLKDVPIMDWTDEYLQSFYYTCVTMFTIGYGDISPKSGLEKSTCIFLILVSSIQLPYSINTVGSIIEKITDYGEDTKNKLRTINSYMNKKQVPYYLQNQIRQYLNHYWQSIQGQDTEEEKVIISQLSESLREQLIIQANSQIFAKVTLLQQNFSIQFQQNLLKKVFSLQLQPEQIIDLDNNNIQFYFVDDGEIDVLMESGQILKKAKKDDIFGLRNLFVGNIIQNKKLKSVGFTKLLVLSRNDFIQELKDFPNDYEKFCHIKDDLIYNYRSSYIHKQCESCLSSEHEINNCPMLHFIPQKDLIIKRCQYALLQKRKVFCRRPFKSQRLQTDQIDSLDFNEIKQSFLKKYYLPQQQQLTTNNINTMSFQNGIPEDFRESRESKESKIEYQSTSVAKVSLKRDSLLALSYIPGDHIEQIKRSINNHNQVRLNKTINSKQLDYQLDGMGLQKQNSLASRRQSQGLNILNMYQQGLNNQNNNNHFKQNYTQELLSTNYYEINIDEELKQRYEYIKSIKNMNLNDKESIELLYFKLQNQQKYIKKGLTEFEVSKNFHDYYPQHNVEKQINRINHSSNFKLQELIKKFISYLQYPAEFIKTYHLLHSQKIDTNKIIQQENI</sequence>
<name>A0A8S1QNY5_9CILI</name>
<evidence type="ECO:0000313" key="3">
    <source>
        <dbReference type="EMBL" id="CAD8116941.1"/>
    </source>
</evidence>